<dbReference type="InterPro" id="IPR011041">
    <property type="entry name" value="Quinoprot_gluc/sorb_DH_b-prop"/>
</dbReference>
<comment type="caution">
    <text evidence="6">The sequence shown here is derived from an EMBL/GenBank/DDBJ whole genome shotgun (WGS) entry which is preliminary data.</text>
</comment>
<dbReference type="PROSITE" id="PS50853">
    <property type="entry name" value="FN3"/>
    <property type="match status" value="1"/>
</dbReference>
<dbReference type="InterPro" id="IPR008979">
    <property type="entry name" value="Galactose-bd-like_sf"/>
</dbReference>
<dbReference type="InterPro" id="IPR005084">
    <property type="entry name" value="CBM6"/>
</dbReference>
<keyword evidence="1" id="KW-0378">Hydrolase</keyword>
<evidence type="ECO:0000313" key="7">
    <source>
        <dbReference type="Proteomes" id="UP000612899"/>
    </source>
</evidence>
<protein>
    <submittedName>
        <fullName evidence="6">Glucose dehydrogenase</fullName>
    </submittedName>
</protein>
<dbReference type="GO" id="GO:0000272">
    <property type="term" value="P:polysaccharide catabolic process"/>
    <property type="evidence" value="ECO:0007669"/>
    <property type="project" value="UniProtKB-KW"/>
</dbReference>
<dbReference type="AlphaFoldDB" id="A0A8J3QH13"/>
<dbReference type="Proteomes" id="UP000612899">
    <property type="component" value="Unassembled WGS sequence"/>
</dbReference>
<feature type="domain" description="CBM6" evidence="5">
    <location>
        <begin position="29"/>
        <end position="152"/>
    </location>
</feature>
<feature type="chain" id="PRO_5039173402" evidence="3">
    <location>
        <begin position="24"/>
        <end position="805"/>
    </location>
</feature>
<sequence>MRMRRLSVLMAGLLALWFVPSMAAVAAPTRYEAENATCDGTIDSNHAGFSGTGFCNASNAVGGFAQWTVTAANAGTATIAIRYANGTTAGRPADISVNGSIVQAGAAFDPTGAWTTWVTKTLTAQVNAGTNTIRVAGTTAVGPANLDFVDFEVAPPQSFVDYQAENCTITLGVVESNHAGFTGTGFVNGDNAVGAGITCSVSNAAAAGPRSVEIRFANGTTTVRPMDLIVNGVTVQNIAFQGTGAWTTWAALTFNVNLNSGANTIRLNATSVNGGPNLDRLRVAAPADTQAPTAPGQPVCSPVQDTVTLSWPLSSDNVGVVAYDIYHDGTLYASPAGSPHTLSDLQFNFTYRWSIFARDAAGNVSATSPLATCSTGPSTDVTAPTAPTGLAFAAVTQTSATLSWTAASDNIGVRSYVVRSASNPNLHTVTGNPPPVSVTVTLTCGTAYVLHVVARDKAGNTSAMSNTVSFTTGACSAGQPQNPTIVGPQDWDIPWDICFAPGQSYALITERDTFRVFKLTPDGTKTQVGSVPNSVTTDGEGGLMGCAASPTWNGTSDTDWFFMHTSTDAGVTENRVVRMSFNGTTLTNRVVVLGGIRSSRFHNGGRIRFGPDGFLYVTTGDSQQSNLAQDANSLNGKILRITKTGAAAPGNPFGTRIYTLGHRNPQGIGWDSANRLWEAEFGNSLVDEVNFLEPGKNYGWPTCEGPCSVTGMTNPKWSKGTAACSCSGFAIVNNTIYLGALRGQRMWRLALAGTEVTGESQHFTTFGRLRAVTKVPGDAAIWFATSNEDNNGNGNPDVIRQSLIR</sequence>
<name>A0A8J3QH13_9ACTN</name>
<organism evidence="6 7">
    <name type="scientific">Rhizocola hellebori</name>
    <dbReference type="NCBI Taxonomy" id="1392758"/>
    <lineage>
        <taxon>Bacteria</taxon>
        <taxon>Bacillati</taxon>
        <taxon>Actinomycetota</taxon>
        <taxon>Actinomycetes</taxon>
        <taxon>Micromonosporales</taxon>
        <taxon>Micromonosporaceae</taxon>
        <taxon>Rhizocola</taxon>
    </lineage>
</organism>
<dbReference type="PANTHER" id="PTHR19328">
    <property type="entry name" value="HEDGEHOG-INTERACTING PROTEIN"/>
    <property type="match status" value="1"/>
</dbReference>
<dbReference type="InterPro" id="IPR003961">
    <property type="entry name" value="FN3_dom"/>
</dbReference>
<accession>A0A8J3QH13</accession>
<keyword evidence="7" id="KW-1185">Reference proteome</keyword>
<dbReference type="SUPFAM" id="SSF49265">
    <property type="entry name" value="Fibronectin type III"/>
    <property type="match status" value="2"/>
</dbReference>
<dbReference type="Gene3D" id="2.60.40.10">
    <property type="entry name" value="Immunoglobulins"/>
    <property type="match status" value="2"/>
</dbReference>
<keyword evidence="1" id="KW-0326">Glycosidase</keyword>
<evidence type="ECO:0000259" key="5">
    <source>
        <dbReference type="PROSITE" id="PS51175"/>
    </source>
</evidence>
<dbReference type="SUPFAM" id="SSF50952">
    <property type="entry name" value="Soluble quinoprotein glucose dehydrogenase"/>
    <property type="match status" value="1"/>
</dbReference>
<dbReference type="GO" id="GO:0030246">
    <property type="term" value="F:carbohydrate binding"/>
    <property type="evidence" value="ECO:0007669"/>
    <property type="project" value="InterPro"/>
</dbReference>
<dbReference type="SUPFAM" id="SSF49785">
    <property type="entry name" value="Galactose-binding domain-like"/>
    <property type="match status" value="2"/>
</dbReference>
<dbReference type="SMART" id="SM00060">
    <property type="entry name" value="FN3"/>
    <property type="match status" value="2"/>
</dbReference>
<gene>
    <name evidence="6" type="ORF">Rhe02_75390</name>
</gene>
<feature type="signal peptide" evidence="3">
    <location>
        <begin position="1"/>
        <end position="23"/>
    </location>
</feature>
<keyword evidence="2" id="KW-0119">Carbohydrate metabolism</keyword>
<dbReference type="EMBL" id="BONY01000069">
    <property type="protein sequence ID" value="GIH09472.1"/>
    <property type="molecule type" value="Genomic_DNA"/>
</dbReference>
<evidence type="ECO:0000259" key="4">
    <source>
        <dbReference type="PROSITE" id="PS50853"/>
    </source>
</evidence>
<dbReference type="Pfam" id="PF07995">
    <property type="entry name" value="GSDH"/>
    <property type="match status" value="1"/>
</dbReference>
<keyword evidence="2" id="KW-0624">Polysaccharide degradation</keyword>
<dbReference type="Pfam" id="PF03422">
    <property type="entry name" value="CBM_6"/>
    <property type="match status" value="1"/>
</dbReference>
<dbReference type="Pfam" id="PF00041">
    <property type="entry name" value="fn3"/>
    <property type="match status" value="1"/>
</dbReference>
<dbReference type="Gene3D" id="2.120.10.30">
    <property type="entry name" value="TolB, C-terminal domain"/>
    <property type="match status" value="1"/>
</dbReference>
<dbReference type="PROSITE" id="PS51175">
    <property type="entry name" value="CBM6"/>
    <property type="match status" value="2"/>
</dbReference>
<dbReference type="InterPro" id="IPR036116">
    <property type="entry name" value="FN3_sf"/>
</dbReference>
<dbReference type="InterPro" id="IPR055240">
    <property type="entry name" value="CBM13-like"/>
</dbReference>
<evidence type="ECO:0000256" key="1">
    <source>
        <dbReference type="ARBA" id="ARBA00023295"/>
    </source>
</evidence>
<dbReference type="Pfam" id="PF22704">
    <property type="entry name" value="CBM13-like"/>
    <property type="match status" value="1"/>
</dbReference>
<dbReference type="GO" id="GO:0016798">
    <property type="term" value="F:hydrolase activity, acting on glycosyl bonds"/>
    <property type="evidence" value="ECO:0007669"/>
    <property type="project" value="UniProtKB-KW"/>
</dbReference>
<dbReference type="InterPro" id="IPR013783">
    <property type="entry name" value="Ig-like_fold"/>
</dbReference>
<dbReference type="CDD" id="cd00063">
    <property type="entry name" value="FN3"/>
    <property type="match status" value="1"/>
</dbReference>
<evidence type="ECO:0000256" key="3">
    <source>
        <dbReference type="SAM" id="SignalP"/>
    </source>
</evidence>
<proteinExistence type="predicted"/>
<dbReference type="Gene3D" id="2.60.120.260">
    <property type="entry name" value="Galactose-binding domain-like"/>
    <property type="match status" value="2"/>
</dbReference>
<dbReference type="CDD" id="cd04082">
    <property type="entry name" value="CBM35_pectate_lyase-like"/>
    <property type="match status" value="2"/>
</dbReference>
<dbReference type="InterPro" id="IPR012938">
    <property type="entry name" value="Glc/Sorbosone_DH"/>
</dbReference>
<keyword evidence="3" id="KW-0732">Signal</keyword>
<feature type="domain" description="CBM6" evidence="5">
    <location>
        <begin position="160"/>
        <end position="284"/>
    </location>
</feature>
<evidence type="ECO:0000313" key="6">
    <source>
        <dbReference type="EMBL" id="GIH09472.1"/>
    </source>
</evidence>
<dbReference type="InterPro" id="IPR011042">
    <property type="entry name" value="6-blade_b-propeller_TolB-like"/>
</dbReference>
<dbReference type="PANTHER" id="PTHR19328:SF13">
    <property type="entry name" value="HIPL1 PROTEIN"/>
    <property type="match status" value="1"/>
</dbReference>
<reference evidence="6" key="1">
    <citation type="submission" date="2021-01" db="EMBL/GenBank/DDBJ databases">
        <title>Whole genome shotgun sequence of Rhizocola hellebori NBRC 109834.</title>
        <authorList>
            <person name="Komaki H."/>
            <person name="Tamura T."/>
        </authorList>
    </citation>
    <scope>NUCLEOTIDE SEQUENCE</scope>
    <source>
        <strain evidence="6">NBRC 109834</strain>
    </source>
</reference>
<evidence type="ECO:0000256" key="2">
    <source>
        <dbReference type="ARBA" id="ARBA00023326"/>
    </source>
</evidence>
<feature type="domain" description="Fibronectin type-III" evidence="4">
    <location>
        <begin position="386"/>
        <end position="475"/>
    </location>
</feature>